<keyword evidence="5 8" id="KW-1133">Transmembrane helix</keyword>
<dbReference type="NCBIfam" id="TIGR00698">
    <property type="entry name" value="YeiH family putative sulfate export transporter"/>
    <property type="match status" value="1"/>
</dbReference>
<dbReference type="KEGG" id="cser:CCO03_13880"/>
<dbReference type="InterPro" id="IPR004630">
    <property type="entry name" value="UPF0324_YeiH-like"/>
</dbReference>
<feature type="transmembrane region" description="Helical" evidence="8">
    <location>
        <begin position="350"/>
        <end position="375"/>
    </location>
</feature>
<dbReference type="GO" id="GO:0005886">
    <property type="term" value="C:plasma membrane"/>
    <property type="evidence" value="ECO:0007669"/>
    <property type="project" value="UniProtKB-SubCell"/>
</dbReference>
<dbReference type="PANTHER" id="PTHR30106:SF2">
    <property type="entry name" value="UPF0324 INNER MEMBRANE PROTEIN YEIH"/>
    <property type="match status" value="1"/>
</dbReference>
<dbReference type="PANTHER" id="PTHR30106">
    <property type="entry name" value="INNER MEMBRANE PROTEIN YEIH-RELATED"/>
    <property type="match status" value="1"/>
</dbReference>
<evidence type="ECO:0000256" key="8">
    <source>
        <dbReference type="SAM" id="Phobius"/>
    </source>
</evidence>
<feature type="transmembrane region" description="Helical" evidence="8">
    <location>
        <begin position="150"/>
        <end position="174"/>
    </location>
</feature>
<dbReference type="Pfam" id="PF03601">
    <property type="entry name" value="Cons_hypoth698"/>
    <property type="match status" value="2"/>
</dbReference>
<protein>
    <submittedName>
        <fullName evidence="9">Uncharacterized protein</fullName>
    </submittedName>
</protein>
<evidence type="ECO:0000256" key="1">
    <source>
        <dbReference type="ARBA" id="ARBA00004651"/>
    </source>
</evidence>
<evidence type="ECO:0000256" key="3">
    <source>
        <dbReference type="ARBA" id="ARBA00022475"/>
    </source>
</evidence>
<feature type="transmembrane region" description="Helical" evidence="8">
    <location>
        <begin position="70"/>
        <end position="87"/>
    </location>
</feature>
<dbReference type="OrthoDB" id="9805703at2"/>
<dbReference type="Proteomes" id="UP000196138">
    <property type="component" value="Chromosome"/>
</dbReference>
<feature type="region of interest" description="Disordered" evidence="7">
    <location>
        <begin position="249"/>
        <end position="278"/>
    </location>
</feature>
<keyword evidence="3" id="KW-1003">Cell membrane</keyword>
<feature type="transmembrane region" description="Helical" evidence="8">
    <location>
        <begin position="31"/>
        <end position="49"/>
    </location>
</feature>
<reference evidence="9 10" key="1">
    <citation type="submission" date="2017-05" db="EMBL/GenBank/DDBJ databases">
        <authorList>
            <person name="Song R."/>
            <person name="Chenine A.L."/>
            <person name="Ruprecht R.M."/>
        </authorList>
    </citation>
    <scope>NUCLEOTIDE SEQUENCE [LARGE SCALE GENOMIC DNA]</scope>
    <source>
        <strain evidence="9 10">DSM 26136</strain>
    </source>
</reference>
<dbReference type="AlphaFoldDB" id="A0A1Y0EPR2"/>
<evidence type="ECO:0000256" key="5">
    <source>
        <dbReference type="ARBA" id="ARBA00022989"/>
    </source>
</evidence>
<keyword evidence="6 8" id="KW-0472">Membrane</keyword>
<accession>A0A1Y0EPR2</accession>
<feature type="transmembrane region" description="Helical" evidence="8">
    <location>
        <begin position="283"/>
        <end position="305"/>
    </location>
</feature>
<feature type="transmembrane region" description="Helical" evidence="8">
    <location>
        <begin position="120"/>
        <end position="138"/>
    </location>
</feature>
<comment type="similarity">
    <text evidence="2">Belongs to the UPF0324 family.</text>
</comment>
<organism evidence="9 10">
    <name type="scientific">Comamonas serinivorans</name>
    <dbReference type="NCBI Taxonomy" id="1082851"/>
    <lineage>
        <taxon>Bacteria</taxon>
        <taxon>Pseudomonadati</taxon>
        <taxon>Pseudomonadota</taxon>
        <taxon>Betaproteobacteria</taxon>
        <taxon>Burkholderiales</taxon>
        <taxon>Comamonadaceae</taxon>
        <taxon>Comamonas</taxon>
    </lineage>
</organism>
<evidence type="ECO:0000313" key="10">
    <source>
        <dbReference type="Proteomes" id="UP000196138"/>
    </source>
</evidence>
<feature type="transmembrane region" description="Helical" evidence="8">
    <location>
        <begin position="325"/>
        <end position="343"/>
    </location>
</feature>
<evidence type="ECO:0000256" key="7">
    <source>
        <dbReference type="SAM" id="MobiDB-lite"/>
    </source>
</evidence>
<feature type="transmembrane region" description="Helical" evidence="8">
    <location>
        <begin position="186"/>
        <end position="208"/>
    </location>
</feature>
<gene>
    <name evidence="9" type="ORF">CCO03_13880</name>
</gene>
<feature type="transmembrane region" description="Helical" evidence="8">
    <location>
        <begin position="93"/>
        <end position="111"/>
    </location>
</feature>
<comment type="subcellular location">
    <subcellularLocation>
        <location evidence="1">Cell membrane</location>
        <topology evidence="1">Multi-pass membrane protein</topology>
    </subcellularLocation>
</comment>
<evidence type="ECO:0000313" key="9">
    <source>
        <dbReference type="EMBL" id="ARU05627.1"/>
    </source>
</evidence>
<evidence type="ECO:0000256" key="2">
    <source>
        <dbReference type="ARBA" id="ARBA00007977"/>
    </source>
</evidence>
<dbReference type="InterPro" id="IPR018383">
    <property type="entry name" value="UPF0324_pro"/>
</dbReference>
<dbReference type="EMBL" id="CP021455">
    <property type="protein sequence ID" value="ARU05627.1"/>
    <property type="molecule type" value="Genomic_DNA"/>
</dbReference>
<keyword evidence="10" id="KW-1185">Reference proteome</keyword>
<evidence type="ECO:0000256" key="6">
    <source>
        <dbReference type="ARBA" id="ARBA00023136"/>
    </source>
</evidence>
<proteinExistence type="inferred from homology"/>
<keyword evidence="4 8" id="KW-0812">Transmembrane</keyword>
<name>A0A1Y0EPR2_9BURK</name>
<evidence type="ECO:0000256" key="4">
    <source>
        <dbReference type="ARBA" id="ARBA00022692"/>
    </source>
</evidence>
<sequence length="376" mass="37851">MQQVPGLALAAGLAALAVGLGSSPWMRAHGLGALTLAVVLGLVVGNTVYPRLARLCEPGIQLSKSRLLRLGIVLFGLRITLADLGAVGPGALVVDALVIASTFGLACWLGIRVLRLEPRLALLIGAGSSICGAAAVVATTPVVKADSDQAAVAVATVVVFGTLAMFLYPALWLVARDGLALAPQAFGVYIGATVHEVAQVVAAGNMIGPLFTETALVTKLARVMMLAPFLLGLSAWLAWRDTSVATAPRGQPLPGHGAATHSHTVARTGGPSGRPSAPAGSRLGTLLATITIPWFAFGFLVAVAVHSTGVLPPAAVTAANGLADGLLAMAMAALGATTHLRAIRQAGPRAALLAAALFAWLVLGGGLLSVLAYGLG</sequence>
<feature type="transmembrane region" description="Helical" evidence="8">
    <location>
        <begin position="220"/>
        <end position="239"/>
    </location>
</feature>